<feature type="transmembrane region" description="Helical" evidence="1">
    <location>
        <begin position="43"/>
        <end position="60"/>
    </location>
</feature>
<keyword evidence="1" id="KW-1133">Transmembrane helix</keyword>
<gene>
    <name evidence="2" type="ORF">F9802_03000</name>
</gene>
<name>A0A6I1FK97_9BACI</name>
<evidence type="ECO:0000313" key="2">
    <source>
        <dbReference type="EMBL" id="KAB7709095.1"/>
    </source>
</evidence>
<keyword evidence="1" id="KW-0472">Membrane</keyword>
<dbReference type="EMBL" id="WEIO01000001">
    <property type="protein sequence ID" value="KAB7709095.1"/>
    <property type="molecule type" value="Genomic_DNA"/>
</dbReference>
<feature type="transmembrane region" description="Helical" evidence="1">
    <location>
        <begin position="96"/>
        <end position="116"/>
    </location>
</feature>
<dbReference type="AlphaFoldDB" id="A0A6I1FK97"/>
<accession>A0A6I1FK97</accession>
<organism evidence="2 3">
    <name type="scientific">Bacillus aerolatus</name>
    <dbReference type="NCBI Taxonomy" id="2653354"/>
    <lineage>
        <taxon>Bacteria</taxon>
        <taxon>Bacillati</taxon>
        <taxon>Bacillota</taxon>
        <taxon>Bacilli</taxon>
        <taxon>Bacillales</taxon>
        <taxon>Bacillaceae</taxon>
        <taxon>Bacillus</taxon>
    </lineage>
</organism>
<keyword evidence="3" id="KW-1185">Reference proteome</keyword>
<sequence length="117" mass="14022">MGFLGFLITLIILSFLVERLLRKWLRVEKKKVSETSGKNVNRWVRGIIVVIFLCGLPFVIEEDKHVMKWYWISYLILSLGFQSFVQWKYLKNSKEYVITLIFLMLGLMLIYNMSYFI</sequence>
<reference evidence="2 3" key="1">
    <citation type="submission" date="2019-10" db="EMBL/GenBank/DDBJ databases">
        <title>Bacillus aerolatum sp. nov., isolated from bioaerosol of sport playgrounds.</title>
        <authorList>
            <person name="Chen P."/>
            <person name="Zhang G."/>
        </authorList>
    </citation>
    <scope>NUCLEOTIDE SEQUENCE [LARGE SCALE GENOMIC DNA]</scope>
    <source>
        <strain evidence="2 3">CX253</strain>
    </source>
</reference>
<keyword evidence="1" id="KW-0812">Transmembrane</keyword>
<evidence type="ECO:0000256" key="1">
    <source>
        <dbReference type="SAM" id="Phobius"/>
    </source>
</evidence>
<evidence type="ECO:0000313" key="3">
    <source>
        <dbReference type="Proteomes" id="UP000429595"/>
    </source>
</evidence>
<dbReference type="Pfam" id="PF13789">
    <property type="entry name" value="DUF4181"/>
    <property type="match status" value="1"/>
</dbReference>
<comment type="caution">
    <text evidence="2">The sequence shown here is derived from an EMBL/GenBank/DDBJ whole genome shotgun (WGS) entry which is preliminary data.</text>
</comment>
<dbReference type="Proteomes" id="UP000429595">
    <property type="component" value="Unassembled WGS sequence"/>
</dbReference>
<dbReference type="RefSeq" id="WP_152149621.1">
    <property type="nucleotide sequence ID" value="NZ_WEIO01000001.1"/>
</dbReference>
<protein>
    <submittedName>
        <fullName evidence="2">DUF4181 domain-containing protein</fullName>
    </submittedName>
</protein>
<dbReference type="InterPro" id="IPR025441">
    <property type="entry name" value="DUF4181"/>
</dbReference>
<proteinExistence type="predicted"/>
<feature type="transmembrane region" description="Helical" evidence="1">
    <location>
        <begin position="72"/>
        <end position="90"/>
    </location>
</feature>